<comment type="caution">
    <text evidence="10">The sequence shown here is derived from an EMBL/GenBank/DDBJ whole genome shotgun (WGS) entry which is preliminary data.</text>
</comment>
<keyword evidence="11" id="KW-1185">Reference proteome</keyword>
<evidence type="ECO:0000256" key="6">
    <source>
        <dbReference type="ARBA" id="ARBA00023136"/>
    </source>
</evidence>
<dbReference type="PANTHER" id="PTHR23514">
    <property type="entry name" value="BYPASS OF STOP CODON PROTEIN 6"/>
    <property type="match status" value="1"/>
</dbReference>
<dbReference type="Proteomes" id="UP000186601">
    <property type="component" value="Unassembled WGS sequence"/>
</dbReference>
<dbReference type="STRING" id="98765.A0A2R6PN05"/>
<keyword evidence="5 8" id="KW-1133">Transmembrane helix</keyword>
<sequence length="226" mass="24059">MSAALELTASTVVPNHEPQPITTANDVREDEPGVSVRPTFVRLHSNQTVSGVVEEGKPLPVTDGVILHDPNGVIASTGNIQDALSVHAYPPQLEAVETEVLESKNLRRLRMTAAFCALFLAGWNGGSTGAMLPYIERAYNINYAHVSILFVSTFVGYALAAAAAGPLSRRVGFGHALCISIIVELMGNIINSSQGVNFNLMCFGFFVVGCAFATQVRNTSPPSESQ</sequence>
<dbReference type="GO" id="GO:0012505">
    <property type="term" value="C:endomembrane system"/>
    <property type="evidence" value="ECO:0007669"/>
    <property type="project" value="UniProtKB-SubCell"/>
</dbReference>
<feature type="region of interest" description="Disordered" evidence="7">
    <location>
        <begin position="1"/>
        <end position="33"/>
    </location>
</feature>
<protein>
    <recommendedName>
        <fullName evidence="9">Major facilitator superfamily (MFS) profile domain-containing protein</fullName>
    </recommendedName>
</protein>
<comment type="similarity">
    <text evidence="2">Belongs to the major facilitator superfamily.</text>
</comment>
<evidence type="ECO:0000256" key="7">
    <source>
        <dbReference type="SAM" id="MobiDB-lite"/>
    </source>
</evidence>
<feature type="domain" description="Major facilitator superfamily (MFS) profile" evidence="9">
    <location>
        <begin position="110"/>
        <end position="226"/>
    </location>
</feature>
<dbReference type="AlphaFoldDB" id="A0A2R6PN05"/>
<dbReference type="PROSITE" id="PS50850">
    <property type="entry name" value="MFS"/>
    <property type="match status" value="1"/>
</dbReference>
<dbReference type="InterPro" id="IPR020846">
    <property type="entry name" value="MFS_dom"/>
</dbReference>
<dbReference type="GO" id="GO:0022857">
    <property type="term" value="F:transmembrane transporter activity"/>
    <property type="evidence" value="ECO:0007669"/>
    <property type="project" value="InterPro"/>
</dbReference>
<reference evidence="10 11" key="1">
    <citation type="submission" date="2018-02" db="EMBL/GenBank/DDBJ databases">
        <title>Genome sequence of the basidiomycete white-rot fungus Phlebia centrifuga.</title>
        <authorList>
            <person name="Granchi Z."/>
            <person name="Peng M."/>
            <person name="de Vries R.P."/>
            <person name="Hilden K."/>
            <person name="Makela M.R."/>
            <person name="Grigoriev I."/>
            <person name="Riley R."/>
        </authorList>
    </citation>
    <scope>NUCLEOTIDE SEQUENCE [LARGE SCALE GENOMIC DNA]</scope>
    <source>
        <strain evidence="10 11">FBCC195</strain>
    </source>
</reference>
<feature type="transmembrane region" description="Helical" evidence="8">
    <location>
        <begin position="113"/>
        <end position="135"/>
    </location>
</feature>
<evidence type="ECO:0000256" key="3">
    <source>
        <dbReference type="ARBA" id="ARBA00022448"/>
    </source>
</evidence>
<gene>
    <name evidence="10" type="ORF">PHLCEN_2v4693</name>
</gene>
<evidence type="ECO:0000256" key="8">
    <source>
        <dbReference type="SAM" id="Phobius"/>
    </source>
</evidence>
<evidence type="ECO:0000256" key="2">
    <source>
        <dbReference type="ARBA" id="ARBA00008335"/>
    </source>
</evidence>
<dbReference type="PANTHER" id="PTHR23514:SF3">
    <property type="entry name" value="BYPASS OF STOP CODON PROTEIN 6"/>
    <property type="match status" value="1"/>
</dbReference>
<dbReference type="InterPro" id="IPR036259">
    <property type="entry name" value="MFS_trans_sf"/>
</dbReference>
<dbReference type="Gene3D" id="1.20.1250.20">
    <property type="entry name" value="MFS general substrate transporter like domains"/>
    <property type="match status" value="1"/>
</dbReference>
<evidence type="ECO:0000256" key="5">
    <source>
        <dbReference type="ARBA" id="ARBA00022989"/>
    </source>
</evidence>
<dbReference type="InterPro" id="IPR051788">
    <property type="entry name" value="MFS_Transporter"/>
</dbReference>
<keyword evidence="4 8" id="KW-0812">Transmembrane</keyword>
<evidence type="ECO:0000313" key="10">
    <source>
        <dbReference type="EMBL" id="PSR93798.1"/>
    </source>
</evidence>
<feature type="transmembrane region" description="Helical" evidence="8">
    <location>
        <begin position="141"/>
        <end position="164"/>
    </location>
</feature>
<dbReference type="SUPFAM" id="SSF103473">
    <property type="entry name" value="MFS general substrate transporter"/>
    <property type="match status" value="1"/>
</dbReference>
<evidence type="ECO:0000259" key="9">
    <source>
        <dbReference type="PROSITE" id="PS50850"/>
    </source>
</evidence>
<dbReference type="GO" id="GO:0016020">
    <property type="term" value="C:membrane"/>
    <property type="evidence" value="ECO:0007669"/>
    <property type="project" value="TreeGrafter"/>
</dbReference>
<organism evidence="10 11">
    <name type="scientific">Hermanssonia centrifuga</name>
    <dbReference type="NCBI Taxonomy" id="98765"/>
    <lineage>
        <taxon>Eukaryota</taxon>
        <taxon>Fungi</taxon>
        <taxon>Dikarya</taxon>
        <taxon>Basidiomycota</taxon>
        <taxon>Agaricomycotina</taxon>
        <taxon>Agaricomycetes</taxon>
        <taxon>Polyporales</taxon>
        <taxon>Meruliaceae</taxon>
        <taxon>Hermanssonia</taxon>
    </lineage>
</organism>
<evidence type="ECO:0000256" key="1">
    <source>
        <dbReference type="ARBA" id="ARBA00004127"/>
    </source>
</evidence>
<keyword evidence="3" id="KW-0813">Transport</keyword>
<name>A0A2R6PN05_9APHY</name>
<dbReference type="OrthoDB" id="413079at2759"/>
<accession>A0A2R6PN05</accession>
<evidence type="ECO:0000256" key="4">
    <source>
        <dbReference type="ARBA" id="ARBA00022692"/>
    </source>
</evidence>
<keyword evidence="6 8" id="KW-0472">Membrane</keyword>
<proteinExistence type="inferred from homology"/>
<feature type="transmembrane region" description="Helical" evidence="8">
    <location>
        <begin position="196"/>
        <end position="216"/>
    </location>
</feature>
<evidence type="ECO:0000313" key="11">
    <source>
        <dbReference type="Proteomes" id="UP000186601"/>
    </source>
</evidence>
<dbReference type="EMBL" id="MLYV02000468">
    <property type="protein sequence ID" value="PSR93798.1"/>
    <property type="molecule type" value="Genomic_DNA"/>
</dbReference>
<comment type="subcellular location">
    <subcellularLocation>
        <location evidence="1">Endomembrane system</location>
        <topology evidence="1">Multi-pass membrane protein</topology>
    </subcellularLocation>
</comment>